<name>A0A2I1GDR8_9GLOM</name>
<feature type="region of interest" description="Disordered" evidence="2">
    <location>
        <begin position="285"/>
        <end position="307"/>
    </location>
</feature>
<keyword evidence="1" id="KW-0175">Coiled coil</keyword>
<gene>
    <name evidence="3" type="ORF">RhiirA4_419315</name>
</gene>
<evidence type="ECO:0000256" key="2">
    <source>
        <dbReference type="SAM" id="MobiDB-lite"/>
    </source>
</evidence>
<evidence type="ECO:0000256" key="1">
    <source>
        <dbReference type="SAM" id="Coils"/>
    </source>
</evidence>
<feature type="coiled-coil region" evidence="1">
    <location>
        <begin position="334"/>
        <end position="361"/>
    </location>
</feature>
<reference evidence="3 4" key="1">
    <citation type="submission" date="2015-10" db="EMBL/GenBank/DDBJ databases">
        <title>Genome analyses suggest a sexual origin of heterokaryosis in a supposedly ancient asexual fungus.</title>
        <authorList>
            <person name="Ropars J."/>
            <person name="Sedzielewska K."/>
            <person name="Noel J."/>
            <person name="Charron P."/>
            <person name="Farinelli L."/>
            <person name="Marton T."/>
            <person name="Kruger M."/>
            <person name="Pelin A."/>
            <person name="Brachmann A."/>
            <person name="Corradi N."/>
        </authorList>
    </citation>
    <scope>NUCLEOTIDE SEQUENCE [LARGE SCALE GENOMIC DNA]</scope>
    <source>
        <strain evidence="3 4">A4</strain>
    </source>
</reference>
<dbReference type="VEuPathDB" id="FungiDB:RhiirA1_480214"/>
<dbReference type="AlphaFoldDB" id="A0A2I1GDR8"/>
<comment type="caution">
    <text evidence="3">The sequence shown here is derived from an EMBL/GenBank/DDBJ whole genome shotgun (WGS) entry which is preliminary data.</text>
</comment>
<keyword evidence="4" id="KW-1185">Reference proteome</keyword>
<feature type="compositionally biased region" description="Polar residues" evidence="2">
    <location>
        <begin position="285"/>
        <end position="301"/>
    </location>
</feature>
<dbReference type="VEuPathDB" id="FungiDB:RhiirFUN_013447"/>
<proteinExistence type="predicted"/>
<evidence type="ECO:0000313" key="4">
    <source>
        <dbReference type="Proteomes" id="UP000234323"/>
    </source>
</evidence>
<evidence type="ECO:0000313" key="3">
    <source>
        <dbReference type="EMBL" id="PKY44767.1"/>
    </source>
</evidence>
<dbReference type="VEuPathDB" id="FungiDB:FUN_024033"/>
<feature type="region of interest" description="Disordered" evidence="2">
    <location>
        <begin position="398"/>
        <end position="428"/>
    </location>
</feature>
<accession>A0A2I1GDR8</accession>
<organism evidence="3 4">
    <name type="scientific">Rhizophagus irregularis</name>
    <dbReference type="NCBI Taxonomy" id="588596"/>
    <lineage>
        <taxon>Eukaryota</taxon>
        <taxon>Fungi</taxon>
        <taxon>Fungi incertae sedis</taxon>
        <taxon>Mucoromycota</taxon>
        <taxon>Glomeromycotina</taxon>
        <taxon>Glomeromycetes</taxon>
        <taxon>Glomerales</taxon>
        <taxon>Glomeraceae</taxon>
        <taxon>Rhizophagus</taxon>
    </lineage>
</organism>
<sequence>MEGVEFTQPSGSSTSATVTSLPIAQQLSEKISDVLGLISLAPTAIKGVKARLRVKFNVKNLYYEVVVRFNGRQVEEKIKDQWSLRFCKYEFRIFPSNLTKDERNLQFKYGLKLANLANGTYAADLNDIMAQVNAKSCFVPKNRFSQNYEKERFAFVFFYNQNDLNNALGKKFSYNNRGLIFVEYNTITCHVCGSPYHKVRACPENQRKRNMSSTHDVYQQIYSRYGVKASRPSVGFKPLFARNQQYTNQEGMFQWESADEAREMAAQQGLSSYAEAAKKIKLNNSTQTGAIQSQKVPQNNKGKGKQQYEEPNKRLWNQQNIDKPTVNVGEIDRINKLEQQMEKFLSMLQKLNERVSNLEINYINHTDPFKNRTVELSFEKEDSTFTNNNNKRVKKFQETRESHKAAQSIPDVQSRTLSPMEEDSEADKATDQFVYEPSMNIDTTPPVQGGNTQRLDNFEQRMDQAFSLLTIMSGKFDHFMNNQEPYINTDRAKEFNNGTTNPQNLQK</sequence>
<protein>
    <recommendedName>
        <fullName evidence="5">CCHC-type domain-containing protein</fullName>
    </recommendedName>
</protein>
<dbReference type="Proteomes" id="UP000234323">
    <property type="component" value="Unassembled WGS sequence"/>
</dbReference>
<evidence type="ECO:0008006" key="5">
    <source>
        <dbReference type="Google" id="ProtNLM"/>
    </source>
</evidence>
<dbReference type="EMBL" id="LLXI01000344">
    <property type="protein sequence ID" value="PKY44767.1"/>
    <property type="molecule type" value="Genomic_DNA"/>
</dbReference>